<sequence length="170" mass="18407">MNSIDILTDAASRPAEAIAQLRDQLTPALLDAHPGGHDNSIAWLLWHVGREIDVQVASMSGREEVWRASGLRERFDLGEAGDGIGYGMDAEQARSIRVEDPDLLIEYVQQATGALVEYIRTLSDEDLEDVVDEEWDPPVTRGVRIVSIIDDAAQHAGQAAYAAGMAAAQG</sequence>
<name>A0ABT0QZX2_9MICO</name>
<dbReference type="Gene3D" id="1.20.120.450">
    <property type="entry name" value="dinb family like domain"/>
    <property type="match status" value="1"/>
</dbReference>
<protein>
    <submittedName>
        <fullName evidence="2">DinB family protein</fullName>
    </submittedName>
</protein>
<keyword evidence="3" id="KW-1185">Reference proteome</keyword>
<proteinExistence type="predicted"/>
<dbReference type="InterPro" id="IPR024775">
    <property type="entry name" value="DinB-like"/>
</dbReference>
<dbReference type="SUPFAM" id="SSF109854">
    <property type="entry name" value="DinB/YfiT-like putative metalloenzymes"/>
    <property type="match status" value="1"/>
</dbReference>
<feature type="domain" description="DinB-like" evidence="1">
    <location>
        <begin position="18"/>
        <end position="159"/>
    </location>
</feature>
<comment type="caution">
    <text evidence="2">The sequence shown here is derived from an EMBL/GenBank/DDBJ whole genome shotgun (WGS) entry which is preliminary data.</text>
</comment>
<evidence type="ECO:0000313" key="3">
    <source>
        <dbReference type="Proteomes" id="UP001203761"/>
    </source>
</evidence>
<evidence type="ECO:0000259" key="1">
    <source>
        <dbReference type="Pfam" id="PF12867"/>
    </source>
</evidence>
<gene>
    <name evidence="2" type="ORF">Bequi_07395</name>
</gene>
<dbReference type="NCBIfam" id="NF047843">
    <property type="entry name" value="MST_Rv0443"/>
    <property type="match status" value="1"/>
</dbReference>
<dbReference type="RefSeq" id="WP_249737298.1">
    <property type="nucleotide sequence ID" value="NZ_JAKNCJ010000002.1"/>
</dbReference>
<evidence type="ECO:0000313" key="2">
    <source>
        <dbReference type="EMBL" id="MCL6423209.1"/>
    </source>
</evidence>
<dbReference type="EMBL" id="JAKNCJ010000002">
    <property type="protein sequence ID" value="MCL6423209.1"/>
    <property type="molecule type" value="Genomic_DNA"/>
</dbReference>
<dbReference type="Pfam" id="PF12867">
    <property type="entry name" value="DinB_2"/>
    <property type="match status" value="1"/>
</dbReference>
<organism evidence="2 3">
    <name type="scientific">Brachybacterium equifaecis</name>
    <dbReference type="NCBI Taxonomy" id="2910770"/>
    <lineage>
        <taxon>Bacteria</taxon>
        <taxon>Bacillati</taxon>
        <taxon>Actinomycetota</taxon>
        <taxon>Actinomycetes</taxon>
        <taxon>Micrococcales</taxon>
        <taxon>Dermabacteraceae</taxon>
        <taxon>Brachybacterium</taxon>
    </lineage>
</organism>
<dbReference type="InterPro" id="IPR034660">
    <property type="entry name" value="DinB/YfiT-like"/>
</dbReference>
<dbReference type="Proteomes" id="UP001203761">
    <property type="component" value="Unassembled WGS sequence"/>
</dbReference>
<accession>A0ABT0QZX2</accession>
<reference evidence="2" key="1">
    <citation type="submission" date="2022-02" db="EMBL/GenBank/DDBJ databases">
        <authorList>
            <person name="Lee M."/>
            <person name="Kim S.-J."/>
            <person name="Jung M.-Y."/>
        </authorList>
    </citation>
    <scope>NUCLEOTIDE SEQUENCE</scope>
    <source>
        <strain evidence="2">JHP9</strain>
    </source>
</reference>